<dbReference type="AlphaFoldDB" id="A0A1N7L0E3"/>
<evidence type="ECO:0000256" key="4">
    <source>
        <dbReference type="ARBA" id="ARBA00038388"/>
    </source>
</evidence>
<dbReference type="Pfam" id="PF00005">
    <property type="entry name" value="ABC_tran"/>
    <property type="match status" value="1"/>
</dbReference>
<dbReference type="EMBL" id="FTOH01000003">
    <property type="protein sequence ID" value="SIS67342.1"/>
    <property type="molecule type" value="Genomic_DNA"/>
</dbReference>
<dbReference type="RefSeq" id="WP_245820054.1">
    <property type="nucleotide sequence ID" value="NZ_FTOH01000003.1"/>
</dbReference>
<keyword evidence="1" id="KW-0813">Transport</keyword>
<dbReference type="InterPro" id="IPR017911">
    <property type="entry name" value="MacB-like_ATP-bd"/>
</dbReference>
<comment type="similarity">
    <text evidence="4">Belongs to the ABC transporter superfamily. Macrolide exporter (TC 3.A.1.122) family.</text>
</comment>
<dbReference type="InterPro" id="IPR027417">
    <property type="entry name" value="P-loop_NTPase"/>
</dbReference>
<dbReference type="SUPFAM" id="SSF52540">
    <property type="entry name" value="P-loop containing nucleoside triphosphate hydrolases"/>
    <property type="match status" value="1"/>
</dbReference>
<dbReference type="PROSITE" id="PS00211">
    <property type="entry name" value="ABC_TRANSPORTER_1"/>
    <property type="match status" value="1"/>
</dbReference>
<dbReference type="InterPro" id="IPR003439">
    <property type="entry name" value="ABC_transporter-like_ATP-bd"/>
</dbReference>
<evidence type="ECO:0000313" key="7">
    <source>
        <dbReference type="Proteomes" id="UP000185639"/>
    </source>
</evidence>
<dbReference type="GO" id="GO:0005886">
    <property type="term" value="C:plasma membrane"/>
    <property type="evidence" value="ECO:0007669"/>
    <property type="project" value="TreeGrafter"/>
</dbReference>
<proteinExistence type="inferred from homology"/>
<evidence type="ECO:0000256" key="2">
    <source>
        <dbReference type="ARBA" id="ARBA00022741"/>
    </source>
</evidence>
<dbReference type="STRING" id="484498.SAMN05421686_103206"/>
<reference evidence="7" key="1">
    <citation type="submission" date="2017-01" db="EMBL/GenBank/DDBJ databases">
        <authorList>
            <person name="Varghese N."/>
            <person name="Submissions S."/>
        </authorList>
    </citation>
    <scope>NUCLEOTIDE SEQUENCE [LARGE SCALE GENOMIC DNA]</scope>
    <source>
        <strain evidence="7">DSM 24913</strain>
    </source>
</reference>
<dbReference type="PROSITE" id="PS50893">
    <property type="entry name" value="ABC_TRANSPORTER_2"/>
    <property type="match status" value="1"/>
</dbReference>
<keyword evidence="2" id="KW-0547">Nucleotide-binding</keyword>
<sequence length="242" mass="26526">MTEAMKTGAIKVRGVHRRFQLGDQTVHALNDINLDITQGEYISVMGPSGSGKSTLLNMLGLLDVPDEGEYWLAGEDTVPMSEEARAGYRRDHIGFVFQSYHLVPRLSARENMELPMVLAGIPPAERRKRLAPVIQRLGLTERADHKPEQLSGGQRQRVAIGRAIIMQAPLLLADEPTGNLDTHSGADVVELLEELNAQGVTLMVVTHDMALGQRAKRRLRMVDGAIVSDDTFAISSSEEPAL</sequence>
<gene>
    <name evidence="6" type="ORF">SAMN05421686_103206</name>
</gene>
<dbReference type="PANTHER" id="PTHR24220">
    <property type="entry name" value="IMPORT ATP-BINDING PROTEIN"/>
    <property type="match status" value="1"/>
</dbReference>
<keyword evidence="3 6" id="KW-0067">ATP-binding</keyword>
<keyword evidence="7" id="KW-1185">Reference proteome</keyword>
<dbReference type="Gene3D" id="3.40.50.300">
    <property type="entry name" value="P-loop containing nucleotide triphosphate hydrolases"/>
    <property type="match status" value="1"/>
</dbReference>
<accession>A0A1N7L0E3</accession>
<dbReference type="InterPro" id="IPR003593">
    <property type="entry name" value="AAA+_ATPase"/>
</dbReference>
<organism evidence="6 7">
    <name type="scientific">Thalassolituus maritimus</name>
    <dbReference type="NCBI Taxonomy" id="484498"/>
    <lineage>
        <taxon>Bacteria</taxon>
        <taxon>Pseudomonadati</taxon>
        <taxon>Pseudomonadota</taxon>
        <taxon>Gammaproteobacteria</taxon>
        <taxon>Oceanospirillales</taxon>
        <taxon>Oceanospirillaceae</taxon>
        <taxon>Thalassolituus</taxon>
    </lineage>
</organism>
<dbReference type="PANTHER" id="PTHR24220:SF86">
    <property type="entry name" value="ABC TRANSPORTER ABCH.1"/>
    <property type="match status" value="1"/>
</dbReference>
<dbReference type="InterPro" id="IPR015854">
    <property type="entry name" value="ABC_transpr_LolD-like"/>
</dbReference>
<evidence type="ECO:0000256" key="3">
    <source>
        <dbReference type="ARBA" id="ARBA00022840"/>
    </source>
</evidence>
<name>A0A1N7L0E3_9GAMM</name>
<dbReference type="GO" id="GO:1902495">
    <property type="term" value="C:transmembrane transporter complex"/>
    <property type="evidence" value="ECO:0007669"/>
    <property type="project" value="UniProtKB-ARBA"/>
</dbReference>
<dbReference type="GO" id="GO:0016887">
    <property type="term" value="F:ATP hydrolysis activity"/>
    <property type="evidence" value="ECO:0007669"/>
    <property type="project" value="InterPro"/>
</dbReference>
<dbReference type="SMART" id="SM00382">
    <property type="entry name" value="AAA"/>
    <property type="match status" value="1"/>
</dbReference>
<evidence type="ECO:0000259" key="5">
    <source>
        <dbReference type="PROSITE" id="PS50893"/>
    </source>
</evidence>
<dbReference type="GO" id="GO:0022857">
    <property type="term" value="F:transmembrane transporter activity"/>
    <property type="evidence" value="ECO:0007669"/>
    <property type="project" value="UniProtKB-ARBA"/>
</dbReference>
<dbReference type="GO" id="GO:0005524">
    <property type="term" value="F:ATP binding"/>
    <property type="evidence" value="ECO:0007669"/>
    <property type="project" value="UniProtKB-KW"/>
</dbReference>
<dbReference type="InterPro" id="IPR017871">
    <property type="entry name" value="ABC_transporter-like_CS"/>
</dbReference>
<dbReference type="FunFam" id="3.40.50.300:FF:000032">
    <property type="entry name" value="Export ABC transporter ATP-binding protein"/>
    <property type="match status" value="1"/>
</dbReference>
<dbReference type="CDD" id="cd03255">
    <property type="entry name" value="ABC_MJ0796_LolCDE_FtsE"/>
    <property type="match status" value="1"/>
</dbReference>
<evidence type="ECO:0000256" key="1">
    <source>
        <dbReference type="ARBA" id="ARBA00022448"/>
    </source>
</evidence>
<evidence type="ECO:0000313" key="6">
    <source>
        <dbReference type="EMBL" id="SIS67342.1"/>
    </source>
</evidence>
<feature type="domain" description="ABC transporter" evidence="5">
    <location>
        <begin position="10"/>
        <end position="242"/>
    </location>
</feature>
<protein>
    <submittedName>
        <fullName evidence="6">Putative ABC transport system ATP-binding protein</fullName>
    </submittedName>
</protein>
<dbReference type="Proteomes" id="UP000185639">
    <property type="component" value="Unassembled WGS sequence"/>
</dbReference>